<accession>A0A816S8A9</accession>
<name>A0A816S8A9_9BILA</name>
<feature type="region of interest" description="Disordered" evidence="1">
    <location>
        <begin position="153"/>
        <end position="193"/>
    </location>
</feature>
<sequence length="383" mass="42360">MSLQSTMSHTIHKSTQTDDISVKKQETVTIIVPLDYYERMSHAYYASLYNQSAQNNNNTIAHEIPKTVADATTTTIGLQASATDDKSTGHSLETTKEVLNPTLLDEVDLDTILASNTLEFSTFSPISDVNDDIIEITPPMLASSIEVIEGPSVQPTTTASLPRKYKPKPKSKSKLKSKSLGKRKSKRIMSSSTASDVESIIRNCTVPVEKVHRSQFTNPYWPLPHLGKIPKKKQVGGDEISSLTVDNLEVSVISKDKPSSQAETRSEDTSSSTAKSNDKKSLLRAYLTGDVPALPTANEDLSNSSLESKRSRKKNVALSSDDDEEDLEEQRSFVNSFFARLQPILEDDCTRESSTLEPSQINTDFKKVKKYFDKLAASKYAKK</sequence>
<dbReference type="Proteomes" id="UP000663824">
    <property type="component" value="Unassembled WGS sequence"/>
</dbReference>
<gene>
    <name evidence="2" type="ORF">MBJ925_LOCUS19291</name>
    <name evidence="3" type="ORF">SMN809_LOCUS1324</name>
</gene>
<comment type="caution">
    <text evidence="2">The sequence shown here is derived from an EMBL/GenBank/DDBJ whole genome shotgun (WGS) entry which is preliminary data.</text>
</comment>
<evidence type="ECO:0000256" key="1">
    <source>
        <dbReference type="SAM" id="MobiDB-lite"/>
    </source>
</evidence>
<evidence type="ECO:0000313" key="4">
    <source>
        <dbReference type="Proteomes" id="UP000663824"/>
    </source>
</evidence>
<feature type="compositionally biased region" description="Basic and acidic residues" evidence="1">
    <location>
        <begin position="254"/>
        <end position="268"/>
    </location>
</feature>
<feature type="compositionally biased region" description="Basic residues" evidence="1">
    <location>
        <begin position="163"/>
        <end position="187"/>
    </location>
</feature>
<dbReference type="EMBL" id="CAJNRE010009755">
    <property type="protein sequence ID" value="CAF2084736.1"/>
    <property type="molecule type" value="Genomic_DNA"/>
</dbReference>
<dbReference type="AlphaFoldDB" id="A0A816S8A9"/>
<feature type="region of interest" description="Disordered" evidence="1">
    <location>
        <begin position="254"/>
        <end position="279"/>
    </location>
</feature>
<feature type="region of interest" description="Disordered" evidence="1">
    <location>
        <begin position="293"/>
        <end position="327"/>
    </location>
</feature>
<organism evidence="2 4">
    <name type="scientific">Rotaria magnacalcarata</name>
    <dbReference type="NCBI Taxonomy" id="392030"/>
    <lineage>
        <taxon>Eukaryota</taxon>
        <taxon>Metazoa</taxon>
        <taxon>Spiralia</taxon>
        <taxon>Gnathifera</taxon>
        <taxon>Rotifera</taxon>
        <taxon>Eurotatoria</taxon>
        <taxon>Bdelloidea</taxon>
        <taxon>Philodinida</taxon>
        <taxon>Philodinidae</taxon>
        <taxon>Rotaria</taxon>
    </lineage>
</organism>
<proteinExistence type="predicted"/>
<dbReference type="Proteomes" id="UP000676336">
    <property type="component" value="Unassembled WGS sequence"/>
</dbReference>
<evidence type="ECO:0000313" key="3">
    <source>
        <dbReference type="EMBL" id="CAF3803695.1"/>
    </source>
</evidence>
<dbReference type="EMBL" id="CAJOBI010000198">
    <property type="protein sequence ID" value="CAF3803695.1"/>
    <property type="molecule type" value="Genomic_DNA"/>
</dbReference>
<reference evidence="2" key="1">
    <citation type="submission" date="2021-02" db="EMBL/GenBank/DDBJ databases">
        <authorList>
            <person name="Nowell W R."/>
        </authorList>
    </citation>
    <scope>NUCLEOTIDE SEQUENCE</scope>
</reference>
<protein>
    <submittedName>
        <fullName evidence="2">Uncharacterized protein</fullName>
    </submittedName>
</protein>
<evidence type="ECO:0000313" key="2">
    <source>
        <dbReference type="EMBL" id="CAF2084736.1"/>
    </source>
</evidence>